<dbReference type="PROSITE" id="PS51217">
    <property type="entry name" value="UVRD_HELICASE_CTER"/>
    <property type="match status" value="1"/>
</dbReference>
<keyword evidence="3 13" id="KW-0227">DNA damage</keyword>
<dbReference type="AlphaFoldDB" id="A0A1H9RMN1"/>
<feature type="binding site" evidence="14">
    <location>
        <begin position="32"/>
        <end position="39"/>
    </location>
    <ligand>
        <name>ATP</name>
        <dbReference type="ChEBI" id="CHEBI:30616"/>
    </ligand>
</feature>
<dbReference type="Gene3D" id="3.40.50.300">
    <property type="entry name" value="P-loop containing nucleotide triphosphate hydrolases"/>
    <property type="match status" value="3"/>
</dbReference>
<comment type="function">
    <text evidence="13">The heterodimer acts as both an ATP-dependent DNA helicase and an ATP-dependent, dual-direction single-stranded exonuclease. Recognizes the chi site generating a DNA molecule suitable for the initiation of homologous recombination. The AddA nuclease domain is required for chi fragment generation; this subunit has the helicase and 3' -&gt; 5' nuclease activities.</text>
</comment>
<dbReference type="GO" id="GO:0033202">
    <property type="term" value="C:DNA helicase complex"/>
    <property type="evidence" value="ECO:0007669"/>
    <property type="project" value="TreeGrafter"/>
</dbReference>
<dbReference type="InterPro" id="IPR014017">
    <property type="entry name" value="DNA_helicase_UvrD-like_C"/>
</dbReference>
<comment type="subunit">
    <text evidence="13">Heterodimer of AddA and AddB/RexB.</text>
</comment>
<dbReference type="InterPro" id="IPR038726">
    <property type="entry name" value="PDDEXK_AddAB-type"/>
</dbReference>
<dbReference type="InterPro" id="IPR000212">
    <property type="entry name" value="DNA_helicase_UvrD/REP"/>
</dbReference>
<keyword evidence="8 13" id="KW-0238">DNA-binding</keyword>
<evidence type="ECO:0000259" key="15">
    <source>
        <dbReference type="PROSITE" id="PS51198"/>
    </source>
</evidence>
<dbReference type="InterPro" id="IPR014016">
    <property type="entry name" value="UvrD-like_ATP-bd"/>
</dbReference>
<keyword evidence="1 13" id="KW-0540">Nuclease</keyword>
<dbReference type="Pfam" id="PF13361">
    <property type="entry name" value="UvrD_C"/>
    <property type="match status" value="1"/>
</dbReference>
<dbReference type="HAMAP" id="MF_01451">
    <property type="entry name" value="AddA"/>
    <property type="match status" value="1"/>
</dbReference>
<dbReference type="GO" id="GO:0000724">
    <property type="term" value="P:double-strand break repair via homologous recombination"/>
    <property type="evidence" value="ECO:0007669"/>
    <property type="project" value="UniProtKB-UniRule"/>
</dbReference>
<name>A0A1H9RMN1_9BACI</name>
<dbReference type="PROSITE" id="PS51198">
    <property type="entry name" value="UVRD_HELICASE_ATP_BIND"/>
    <property type="match status" value="1"/>
</dbReference>
<keyword evidence="10 13" id="KW-0413">Isomerase</keyword>
<dbReference type="GO" id="GO:0043138">
    <property type="term" value="F:3'-5' DNA helicase activity"/>
    <property type="evidence" value="ECO:0007669"/>
    <property type="project" value="UniProtKB-UniRule"/>
</dbReference>
<dbReference type="RefSeq" id="WP_245729738.1">
    <property type="nucleotide sequence ID" value="NZ_FOGV01000005.1"/>
</dbReference>
<dbReference type="Proteomes" id="UP000199318">
    <property type="component" value="Unassembled WGS sequence"/>
</dbReference>
<dbReference type="SUPFAM" id="SSF52540">
    <property type="entry name" value="P-loop containing nucleoside triphosphate hydrolases"/>
    <property type="match status" value="1"/>
</dbReference>
<evidence type="ECO:0000256" key="10">
    <source>
        <dbReference type="ARBA" id="ARBA00023235"/>
    </source>
</evidence>
<evidence type="ECO:0000256" key="7">
    <source>
        <dbReference type="ARBA" id="ARBA00022840"/>
    </source>
</evidence>
<comment type="catalytic activity">
    <reaction evidence="12 13">
        <text>ATP + H2O = ADP + phosphate + H(+)</text>
        <dbReference type="Rhea" id="RHEA:13065"/>
        <dbReference type="ChEBI" id="CHEBI:15377"/>
        <dbReference type="ChEBI" id="CHEBI:15378"/>
        <dbReference type="ChEBI" id="CHEBI:30616"/>
        <dbReference type="ChEBI" id="CHEBI:43474"/>
        <dbReference type="ChEBI" id="CHEBI:456216"/>
        <dbReference type="EC" id="5.6.2.4"/>
    </reaction>
</comment>
<dbReference type="EMBL" id="FOGV01000005">
    <property type="protein sequence ID" value="SER73972.1"/>
    <property type="molecule type" value="Genomic_DNA"/>
</dbReference>
<evidence type="ECO:0000256" key="6">
    <source>
        <dbReference type="ARBA" id="ARBA00022839"/>
    </source>
</evidence>
<proteinExistence type="inferred from homology"/>
<evidence type="ECO:0000256" key="5">
    <source>
        <dbReference type="ARBA" id="ARBA00022806"/>
    </source>
</evidence>
<reference evidence="18" key="1">
    <citation type="submission" date="2016-10" db="EMBL/GenBank/DDBJ databases">
        <authorList>
            <person name="de Groot N.N."/>
        </authorList>
    </citation>
    <scope>NUCLEOTIDE SEQUENCE [LARGE SCALE GENOMIC DNA]</scope>
    <source>
        <strain evidence="18">10nlg</strain>
    </source>
</reference>
<keyword evidence="18" id="KW-1185">Reference proteome</keyword>
<dbReference type="InterPro" id="IPR011604">
    <property type="entry name" value="PDDEXK-like_dom_sf"/>
</dbReference>
<dbReference type="EC" id="5.6.2.4" evidence="13"/>
<dbReference type="PANTHER" id="PTHR11070:SF48">
    <property type="entry name" value="ATP-DEPENDENT HELICASE_NUCLEASE SUBUNIT A"/>
    <property type="match status" value="1"/>
</dbReference>
<evidence type="ECO:0000259" key="16">
    <source>
        <dbReference type="PROSITE" id="PS51217"/>
    </source>
</evidence>
<dbReference type="Gene3D" id="6.10.250.2380">
    <property type="match status" value="1"/>
</dbReference>
<keyword evidence="4 13" id="KW-0378">Hydrolase</keyword>
<evidence type="ECO:0000256" key="11">
    <source>
        <dbReference type="ARBA" id="ARBA00034617"/>
    </source>
</evidence>
<dbReference type="InterPro" id="IPR027417">
    <property type="entry name" value="P-loop_NTPase"/>
</dbReference>
<comment type="catalytic activity">
    <reaction evidence="11 13">
        <text>Couples ATP hydrolysis with the unwinding of duplex DNA by translocating in the 3'-5' direction.</text>
        <dbReference type="EC" id="5.6.2.4"/>
    </reaction>
</comment>
<evidence type="ECO:0000256" key="4">
    <source>
        <dbReference type="ARBA" id="ARBA00022801"/>
    </source>
</evidence>
<dbReference type="GO" id="GO:0003690">
    <property type="term" value="F:double-stranded DNA binding"/>
    <property type="evidence" value="ECO:0007669"/>
    <property type="project" value="UniProtKB-UniRule"/>
</dbReference>
<dbReference type="GO" id="GO:0008408">
    <property type="term" value="F:3'-5' exonuclease activity"/>
    <property type="evidence" value="ECO:0007669"/>
    <property type="project" value="UniProtKB-UniRule"/>
</dbReference>
<feature type="domain" description="UvrD-like helicase C-terminal" evidence="16">
    <location>
        <begin position="516"/>
        <end position="802"/>
    </location>
</feature>
<organism evidence="17 18">
    <name type="scientific">Salisediminibacterium halotolerans</name>
    <dbReference type="NCBI Taxonomy" id="517425"/>
    <lineage>
        <taxon>Bacteria</taxon>
        <taxon>Bacillati</taxon>
        <taxon>Bacillota</taxon>
        <taxon>Bacilli</taxon>
        <taxon>Bacillales</taxon>
        <taxon>Bacillaceae</taxon>
        <taxon>Salisediminibacterium</taxon>
    </lineage>
</organism>
<keyword evidence="6 13" id="KW-0269">Exonuclease</keyword>
<dbReference type="NCBIfam" id="TIGR02785">
    <property type="entry name" value="addA_Gpos"/>
    <property type="match status" value="1"/>
</dbReference>
<evidence type="ECO:0000313" key="18">
    <source>
        <dbReference type="Proteomes" id="UP000199318"/>
    </source>
</evidence>
<dbReference type="Gene3D" id="3.90.320.10">
    <property type="match status" value="1"/>
</dbReference>
<dbReference type="Pfam" id="PF00580">
    <property type="entry name" value="UvrD-helicase"/>
    <property type="match status" value="1"/>
</dbReference>
<comment type="similarity">
    <text evidence="13">Belongs to the helicase family. AddA subfamily.</text>
</comment>
<keyword evidence="5 13" id="KW-0347">Helicase</keyword>
<keyword evidence="2 13" id="KW-0547">Nucleotide-binding</keyword>
<evidence type="ECO:0000256" key="14">
    <source>
        <dbReference type="PROSITE-ProRule" id="PRU00560"/>
    </source>
</evidence>
<gene>
    <name evidence="13" type="primary">addA</name>
    <name evidence="17" type="ORF">SAMN05444126_10521</name>
</gene>
<keyword evidence="9 13" id="KW-0234">DNA repair</keyword>
<dbReference type="InterPro" id="IPR011335">
    <property type="entry name" value="Restrct_endonuc-II-like"/>
</dbReference>
<dbReference type="PANTHER" id="PTHR11070">
    <property type="entry name" value="UVRD / RECB / PCRA DNA HELICASE FAMILY MEMBER"/>
    <property type="match status" value="1"/>
</dbReference>
<comment type="cofactor">
    <cofactor evidence="13">
        <name>Mg(2+)</name>
        <dbReference type="ChEBI" id="CHEBI:18420"/>
    </cofactor>
</comment>
<dbReference type="FunFam" id="3.40.50.300:FF:001236">
    <property type="entry name" value="ATP-dependent helicase/nuclease subunit A"/>
    <property type="match status" value="1"/>
</dbReference>
<evidence type="ECO:0000256" key="1">
    <source>
        <dbReference type="ARBA" id="ARBA00022722"/>
    </source>
</evidence>
<feature type="domain" description="UvrD-like helicase ATP-binding" evidence="15">
    <location>
        <begin position="11"/>
        <end position="478"/>
    </location>
</feature>
<accession>A0A1H9RMN1</accession>
<dbReference type="InterPro" id="IPR014152">
    <property type="entry name" value="AddA"/>
</dbReference>
<comment type="caution">
    <text evidence="17">The sequence shown here is derived from an EMBL/GenBank/DDBJ whole genome shotgun (WGS) entry which is preliminary data.</text>
</comment>
<dbReference type="SUPFAM" id="SSF52980">
    <property type="entry name" value="Restriction endonuclease-like"/>
    <property type="match status" value="1"/>
</dbReference>
<evidence type="ECO:0000256" key="9">
    <source>
        <dbReference type="ARBA" id="ARBA00023204"/>
    </source>
</evidence>
<dbReference type="GO" id="GO:0005829">
    <property type="term" value="C:cytosol"/>
    <property type="evidence" value="ECO:0007669"/>
    <property type="project" value="TreeGrafter"/>
</dbReference>
<dbReference type="GO" id="GO:0016887">
    <property type="term" value="F:ATP hydrolysis activity"/>
    <property type="evidence" value="ECO:0007669"/>
    <property type="project" value="RHEA"/>
</dbReference>
<dbReference type="GO" id="GO:0005524">
    <property type="term" value="F:ATP binding"/>
    <property type="evidence" value="ECO:0007669"/>
    <property type="project" value="UniProtKB-UniRule"/>
</dbReference>
<evidence type="ECO:0000256" key="13">
    <source>
        <dbReference type="HAMAP-Rule" id="MF_01451"/>
    </source>
</evidence>
<sequence length="1244" mass="142068">MIQRKAKPDSSPWTDEQWDAISAEGNNILVAAAAGSGKTAVLVERIIRKVTEAHHPADIDRMLVVTFTNAAAAEMRHRIGKVLEDKIKQHPDSVHLRRQLTLLQRAPISTLHSFCMNVVRQYYYLVDIDPQFRITDEIESELLKEEVLESLFEEEYEANNSSFFDLVDRYSGDRSDEELRRIVLQLDRFSRSHPRPEKWLRENAEKYETISAAEITSLPWYNEMIQAIKKSLVQASDLAAKAREAAEAPSGPQKYLDVIIAEYKGIAAALAETDYRRLAEAVENIPFAAKVPSITKKDEVDENLKKAAQNNRNAYKDVIGEVKKSYFTAPEEILLTDLQEMSSSIRKLMELTIEFQQRFFQEKKARGILDFSDLEHLTLRILTEERKEFAPSDIARQYSRYFHELLIDEYQDTNAVQETILTLISAGDNRFMVGDVKQSIYRFRLAEPSIFIEKYKSYSPDGSGAGLRIDLAKNFRSRKEVLQSTNYVFRQLMDESVGDIAYDDAAELKIGNTDYDESIDAETSVVLVDEANSSQKQADESDDDAEELAKSEVEAKAIAAEIQGIIESKRPVFDKSLGATRPVQYRDIVILMRSMPWAETILDELRQSGIPAYADLSSGYFHATEVQTMLSLLKIIDNPYQDIPLAAVLRSPIVGLNEEQLAAVRLYDKNGSFYSAVNRVLEGTDGKDPSLHHTLTAFKQRLEHWRNRARSGSLSRLIWQIYEETGYVAYAGGMPGGKQRQANLQALYDRAKGYEETSFRGLFRFLRFIERMEERGDDLGAARAVGEQEDVVRLMTVHKSKGLEFPVVMFTGLGKPFNMSDVNQPYLMHKELGFASKMIDPDLRTAYPSIPQQVLKNRVKNEMSAEEMRVMYVAMTRAKEKLFLIGTVSDLQKKVEKWSQAKDADDWVLPEADREKSTSFIDWLGLSLYRHRAFRDLQSAYETAKTDLAAAWAEDPSIWTVRAIKSSDLAVKQSEGEAKNHIIEQALASFKPVPGADKALEETIRDRLNWSYPFHDATVFQAKQTVTELKKDREADYSSEEFIRTFETDFAERPAFLQKDKLSAAEIGTVIHEAMERINLTKTEPEQVQEQLNEWMKNNQMHEAEAAQIAPHDISAFFSSAIGRRMKCASQVEREIPFSYLLPAHRAYSNWEGSSEERVFVQGMIDAVFREEDGTLCVVDYKTDRIRGKFDTWPNEAIQDHFFNKYKFQIDLYCEALESSWNETVAEAYLYLFDIGSTVAMKKD</sequence>
<evidence type="ECO:0000256" key="12">
    <source>
        <dbReference type="ARBA" id="ARBA00048988"/>
    </source>
</evidence>
<protein>
    <recommendedName>
        <fullName evidence="13">ATP-dependent helicase/nuclease subunit A</fullName>
        <ecNumber evidence="13">3.1.-.-</ecNumber>
        <ecNumber evidence="13">5.6.2.4</ecNumber>
    </recommendedName>
    <alternativeName>
        <fullName evidence="13">ATP-dependent helicase/nuclease AddA</fullName>
    </alternativeName>
    <alternativeName>
        <fullName evidence="13">DNA 3'-5' helicase AddA</fullName>
    </alternativeName>
</protein>
<evidence type="ECO:0000256" key="3">
    <source>
        <dbReference type="ARBA" id="ARBA00022763"/>
    </source>
</evidence>
<dbReference type="CDD" id="cd17932">
    <property type="entry name" value="DEXQc_UvrD"/>
    <property type="match status" value="1"/>
</dbReference>
<dbReference type="Pfam" id="PF12705">
    <property type="entry name" value="PDDEXK_1"/>
    <property type="match status" value="1"/>
</dbReference>
<dbReference type="STRING" id="1464123.SAMN05444126_10521"/>
<dbReference type="EC" id="3.1.-.-" evidence="13"/>
<evidence type="ECO:0000256" key="2">
    <source>
        <dbReference type="ARBA" id="ARBA00022741"/>
    </source>
</evidence>
<keyword evidence="7 13" id="KW-0067">ATP-binding</keyword>
<evidence type="ECO:0000313" key="17">
    <source>
        <dbReference type="EMBL" id="SER73972.1"/>
    </source>
</evidence>
<evidence type="ECO:0000256" key="8">
    <source>
        <dbReference type="ARBA" id="ARBA00023125"/>
    </source>
</evidence>